<name>A0AAN8XIV3_HALRR</name>
<evidence type="ECO:0000313" key="1">
    <source>
        <dbReference type="EMBL" id="KAK7080069.1"/>
    </source>
</evidence>
<dbReference type="Proteomes" id="UP001381693">
    <property type="component" value="Unassembled WGS sequence"/>
</dbReference>
<gene>
    <name evidence="1" type="ORF">SK128_012286</name>
</gene>
<reference evidence="1 2" key="1">
    <citation type="submission" date="2023-11" db="EMBL/GenBank/DDBJ databases">
        <title>Halocaridina rubra genome assembly.</title>
        <authorList>
            <person name="Smith C."/>
        </authorList>
    </citation>
    <scope>NUCLEOTIDE SEQUENCE [LARGE SCALE GENOMIC DNA]</scope>
    <source>
        <strain evidence="1">EP-1</strain>
        <tissue evidence="1">Whole</tissue>
    </source>
</reference>
<comment type="caution">
    <text evidence="1">The sequence shown here is derived from an EMBL/GenBank/DDBJ whole genome shotgun (WGS) entry which is preliminary data.</text>
</comment>
<organism evidence="1 2">
    <name type="scientific">Halocaridina rubra</name>
    <name type="common">Hawaiian red shrimp</name>
    <dbReference type="NCBI Taxonomy" id="373956"/>
    <lineage>
        <taxon>Eukaryota</taxon>
        <taxon>Metazoa</taxon>
        <taxon>Ecdysozoa</taxon>
        <taxon>Arthropoda</taxon>
        <taxon>Crustacea</taxon>
        <taxon>Multicrustacea</taxon>
        <taxon>Malacostraca</taxon>
        <taxon>Eumalacostraca</taxon>
        <taxon>Eucarida</taxon>
        <taxon>Decapoda</taxon>
        <taxon>Pleocyemata</taxon>
        <taxon>Caridea</taxon>
        <taxon>Atyoidea</taxon>
        <taxon>Atyidae</taxon>
        <taxon>Halocaridina</taxon>
    </lineage>
</organism>
<accession>A0AAN8XIV3</accession>
<protein>
    <submittedName>
        <fullName evidence="1">Uncharacterized protein</fullName>
    </submittedName>
</protein>
<dbReference type="AlphaFoldDB" id="A0AAN8XIV3"/>
<proteinExistence type="predicted"/>
<keyword evidence="2" id="KW-1185">Reference proteome</keyword>
<sequence length="110" mass="12256">METDSFVLAGTHRVTPQSVKSTGCRNLTACIALQAWRQTNFTKHISNNYEICRVVGGHEAGERYNERDLESGGVGERYIEGELEVGDVGERYIEGDLEVGNWELGDDGEY</sequence>
<evidence type="ECO:0000313" key="2">
    <source>
        <dbReference type="Proteomes" id="UP001381693"/>
    </source>
</evidence>
<dbReference type="EMBL" id="JAXCGZ010006150">
    <property type="protein sequence ID" value="KAK7080069.1"/>
    <property type="molecule type" value="Genomic_DNA"/>
</dbReference>